<sequence length="254" mass="28038">MSQQSLFEVLTSEASYQRSLCLLADHFVSSQELAETLAPRERQALFSSVLRIKEVSARFLAALEQRVAEDLLIRDVSDVVATHARRQFTAYVDYVRNQPYQEQAFSALMENNAPFAAVLARLQAHPCCQRLPLLSFLLLPFQRITRIKMLLEVGTQASGTACTPLGFFLCSPHPVRGPVSAVGLVLPSWPAAREAGGTGRSGAPWVSLWHQAPDGAHLPLPLQRSPPHHPAKKVWGGWNWGGTSHNGGWRLSQD</sequence>
<organism evidence="2 3">
    <name type="scientific">Pelusios castaneus</name>
    <name type="common">West African mud turtle</name>
    <dbReference type="NCBI Taxonomy" id="367368"/>
    <lineage>
        <taxon>Eukaryota</taxon>
        <taxon>Metazoa</taxon>
        <taxon>Chordata</taxon>
        <taxon>Craniata</taxon>
        <taxon>Vertebrata</taxon>
        <taxon>Euteleostomi</taxon>
        <taxon>Archelosauria</taxon>
        <taxon>Testudinata</taxon>
        <taxon>Testudines</taxon>
        <taxon>Pleurodira</taxon>
        <taxon>Pelomedusidae</taxon>
        <taxon>Pelusios</taxon>
    </lineage>
</organism>
<dbReference type="SMART" id="SM00325">
    <property type="entry name" value="RhoGEF"/>
    <property type="match status" value="1"/>
</dbReference>
<dbReference type="Proteomes" id="UP000694393">
    <property type="component" value="Unplaced"/>
</dbReference>
<reference evidence="2" key="2">
    <citation type="submission" date="2025-09" db="UniProtKB">
        <authorList>
            <consortium name="Ensembl"/>
        </authorList>
    </citation>
    <scope>IDENTIFICATION</scope>
</reference>
<dbReference type="GO" id="GO:0005085">
    <property type="term" value="F:guanyl-nucleotide exchange factor activity"/>
    <property type="evidence" value="ECO:0007669"/>
    <property type="project" value="InterPro"/>
</dbReference>
<evidence type="ECO:0000259" key="1">
    <source>
        <dbReference type="PROSITE" id="PS50010"/>
    </source>
</evidence>
<dbReference type="Ensembl" id="ENSPCET00000020488.1">
    <property type="protein sequence ID" value="ENSPCEP00000019821.1"/>
    <property type="gene ID" value="ENSPCEG00000015359.1"/>
</dbReference>
<dbReference type="InterPro" id="IPR000219">
    <property type="entry name" value="DH_dom"/>
</dbReference>
<dbReference type="SUPFAM" id="SSF48065">
    <property type="entry name" value="DBL homology domain (DH-domain)"/>
    <property type="match status" value="1"/>
</dbReference>
<feature type="domain" description="DH" evidence="1">
    <location>
        <begin position="1"/>
        <end position="152"/>
    </location>
</feature>
<dbReference type="PANTHER" id="PTHR12845:SF7">
    <property type="entry name" value="RHO GUANINE NUCLEOTIDE EXCHANGE FACTOR 15"/>
    <property type="match status" value="1"/>
</dbReference>
<evidence type="ECO:0000313" key="2">
    <source>
        <dbReference type="Ensembl" id="ENSPCEP00000019821.1"/>
    </source>
</evidence>
<dbReference type="PANTHER" id="PTHR12845">
    <property type="entry name" value="GUANINE NUCLEOTIDE EXCHANGE FACTOR"/>
    <property type="match status" value="1"/>
</dbReference>
<dbReference type="InterPro" id="IPR047271">
    <property type="entry name" value="Ephexin-like"/>
</dbReference>
<accession>A0A8C8SH94</accession>
<dbReference type="Gene3D" id="1.20.900.10">
    <property type="entry name" value="Dbl homology (DH) domain"/>
    <property type="match status" value="1"/>
</dbReference>
<dbReference type="AlphaFoldDB" id="A0A8C8SH94"/>
<dbReference type="InterPro" id="IPR035899">
    <property type="entry name" value="DBL_dom_sf"/>
</dbReference>
<proteinExistence type="predicted"/>
<protein>
    <recommendedName>
        <fullName evidence="1">DH domain-containing protein</fullName>
    </recommendedName>
</protein>
<keyword evidence="3" id="KW-1185">Reference proteome</keyword>
<reference evidence="2" key="1">
    <citation type="submission" date="2025-08" db="UniProtKB">
        <authorList>
            <consortium name="Ensembl"/>
        </authorList>
    </citation>
    <scope>IDENTIFICATION</scope>
</reference>
<name>A0A8C8SH94_9SAUR</name>
<evidence type="ECO:0000313" key="3">
    <source>
        <dbReference type="Proteomes" id="UP000694393"/>
    </source>
</evidence>
<dbReference type="Pfam" id="PF00621">
    <property type="entry name" value="RhoGEF"/>
    <property type="match status" value="1"/>
</dbReference>
<dbReference type="PROSITE" id="PS50010">
    <property type="entry name" value="DH_2"/>
    <property type="match status" value="1"/>
</dbReference>